<comment type="caution">
    <text evidence="9">The sequence shown here is derived from an EMBL/GenBank/DDBJ whole genome shotgun (WGS) entry which is preliminary data.</text>
</comment>
<dbReference type="InterPro" id="IPR052155">
    <property type="entry name" value="Biofilm_reg_signaling"/>
</dbReference>
<keyword evidence="10" id="KW-1185">Reference proteome</keyword>
<evidence type="ECO:0000256" key="1">
    <source>
        <dbReference type="ARBA" id="ARBA00012282"/>
    </source>
</evidence>
<dbReference type="Gene3D" id="3.30.450.20">
    <property type="entry name" value="PAS domain"/>
    <property type="match status" value="3"/>
</dbReference>
<feature type="domain" description="PAS" evidence="6">
    <location>
        <begin position="332"/>
        <end position="375"/>
    </location>
</feature>
<dbReference type="InterPro" id="IPR001633">
    <property type="entry name" value="EAL_dom"/>
</dbReference>
<dbReference type="InterPro" id="IPR029787">
    <property type="entry name" value="Nucleotide_cyclase"/>
</dbReference>
<dbReference type="Pfam" id="PF00989">
    <property type="entry name" value="PAS"/>
    <property type="match status" value="1"/>
</dbReference>
<evidence type="ECO:0000259" key="7">
    <source>
        <dbReference type="PROSITE" id="PS50883"/>
    </source>
</evidence>
<dbReference type="InterPro" id="IPR000014">
    <property type="entry name" value="PAS"/>
</dbReference>
<feature type="transmembrane region" description="Helical" evidence="5">
    <location>
        <begin position="292"/>
        <end position="311"/>
    </location>
</feature>
<dbReference type="InterPro" id="IPR043128">
    <property type="entry name" value="Rev_trsase/Diguanyl_cyclase"/>
</dbReference>
<dbReference type="STRING" id="584787.GCA_001247655_02896"/>
<accession>A0A3N1PFQ2</accession>
<dbReference type="Proteomes" id="UP000268033">
    <property type="component" value="Unassembled WGS sequence"/>
</dbReference>
<gene>
    <name evidence="9" type="ORF">EDC28_105147</name>
</gene>
<reference evidence="9 10" key="1">
    <citation type="submission" date="2018-11" db="EMBL/GenBank/DDBJ databases">
        <title>Genomic Encyclopedia of Type Strains, Phase IV (KMG-IV): sequencing the most valuable type-strain genomes for metagenomic binning, comparative biology and taxonomic classification.</title>
        <authorList>
            <person name="Goeker M."/>
        </authorList>
    </citation>
    <scope>NUCLEOTIDE SEQUENCE [LARGE SCALE GENOMIC DNA]</scope>
    <source>
        <strain evidence="9 10">DSM 21945</strain>
    </source>
</reference>
<dbReference type="NCBIfam" id="TIGR00229">
    <property type="entry name" value="sensory_box"/>
    <property type="match status" value="1"/>
</dbReference>
<dbReference type="CDD" id="cd01948">
    <property type="entry name" value="EAL"/>
    <property type="match status" value="1"/>
</dbReference>
<feature type="region of interest" description="Disordered" evidence="4">
    <location>
        <begin position="889"/>
        <end position="917"/>
    </location>
</feature>
<dbReference type="PANTHER" id="PTHR44757:SF2">
    <property type="entry name" value="BIOFILM ARCHITECTURE MAINTENANCE PROTEIN MBAA"/>
    <property type="match status" value="1"/>
</dbReference>
<dbReference type="AlphaFoldDB" id="A0A3N1PFQ2"/>
<feature type="transmembrane region" description="Helical" evidence="5">
    <location>
        <begin position="20"/>
        <end position="41"/>
    </location>
</feature>
<dbReference type="GO" id="GO:0071111">
    <property type="term" value="F:cyclic-guanylate-specific phosphodiesterase activity"/>
    <property type="evidence" value="ECO:0007669"/>
    <property type="project" value="UniProtKB-EC"/>
</dbReference>
<dbReference type="SUPFAM" id="SSF141868">
    <property type="entry name" value="EAL domain-like"/>
    <property type="match status" value="1"/>
</dbReference>
<dbReference type="PROSITE" id="PS50887">
    <property type="entry name" value="GGDEF"/>
    <property type="match status" value="1"/>
</dbReference>
<evidence type="ECO:0000256" key="5">
    <source>
        <dbReference type="SAM" id="Phobius"/>
    </source>
</evidence>
<feature type="domain" description="EAL" evidence="7">
    <location>
        <begin position="631"/>
        <end position="885"/>
    </location>
</feature>
<protein>
    <recommendedName>
        <fullName evidence="1">cyclic-guanylate-specific phosphodiesterase</fullName>
        <ecNumber evidence="1">3.1.4.52</ecNumber>
    </recommendedName>
</protein>
<evidence type="ECO:0000259" key="8">
    <source>
        <dbReference type="PROSITE" id="PS50887"/>
    </source>
</evidence>
<dbReference type="SMART" id="SM00267">
    <property type="entry name" value="GGDEF"/>
    <property type="match status" value="1"/>
</dbReference>
<dbReference type="PROSITE" id="PS50112">
    <property type="entry name" value="PAS"/>
    <property type="match status" value="1"/>
</dbReference>
<dbReference type="EMBL" id="RJUL01000005">
    <property type="protein sequence ID" value="ROQ25837.1"/>
    <property type="molecule type" value="Genomic_DNA"/>
</dbReference>
<name>A0A3N1PFQ2_9GAMM</name>
<keyword evidence="5" id="KW-0472">Membrane</keyword>
<dbReference type="InterPro" id="IPR035919">
    <property type="entry name" value="EAL_sf"/>
</dbReference>
<evidence type="ECO:0000313" key="10">
    <source>
        <dbReference type="Proteomes" id="UP000268033"/>
    </source>
</evidence>
<dbReference type="Pfam" id="PF00563">
    <property type="entry name" value="EAL"/>
    <property type="match status" value="1"/>
</dbReference>
<keyword evidence="2" id="KW-0973">c-di-GMP</keyword>
<dbReference type="SUPFAM" id="SSF55073">
    <property type="entry name" value="Nucleotide cyclase"/>
    <property type="match status" value="1"/>
</dbReference>
<evidence type="ECO:0000256" key="3">
    <source>
        <dbReference type="ARBA" id="ARBA00034290"/>
    </source>
</evidence>
<dbReference type="PANTHER" id="PTHR44757">
    <property type="entry name" value="DIGUANYLATE CYCLASE DGCP"/>
    <property type="match status" value="1"/>
</dbReference>
<dbReference type="InterPro" id="IPR035965">
    <property type="entry name" value="PAS-like_dom_sf"/>
</dbReference>
<dbReference type="NCBIfam" id="TIGR00254">
    <property type="entry name" value="GGDEF"/>
    <property type="match status" value="1"/>
</dbReference>
<dbReference type="CDD" id="cd00130">
    <property type="entry name" value="PAS"/>
    <property type="match status" value="1"/>
</dbReference>
<dbReference type="CDD" id="cd18773">
    <property type="entry name" value="PDC1_HK_sensor"/>
    <property type="match status" value="1"/>
</dbReference>
<dbReference type="SMART" id="SM00052">
    <property type="entry name" value="EAL"/>
    <property type="match status" value="1"/>
</dbReference>
<proteinExistence type="predicted"/>
<dbReference type="Gene3D" id="3.20.20.450">
    <property type="entry name" value="EAL domain"/>
    <property type="match status" value="1"/>
</dbReference>
<dbReference type="CDD" id="cd01949">
    <property type="entry name" value="GGDEF"/>
    <property type="match status" value="1"/>
</dbReference>
<keyword evidence="5" id="KW-1133">Transmembrane helix</keyword>
<evidence type="ECO:0000256" key="4">
    <source>
        <dbReference type="SAM" id="MobiDB-lite"/>
    </source>
</evidence>
<dbReference type="InterPro" id="IPR013767">
    <property type="entry name" value="PAS_fold"/>
</dbReference>
<evidence type="ECO:0000259" key="6">
    <source>
        <dbReference type="PROSITE" id="PS50112"/>
    </source>
</evidence>
<dbReference type="CDD" id="cd12915">
    <property type="entry name" value="PDC2_DGC_like"/>
    <property type="match status" value="1"/>
</dbReference>
<dbReference type="Gene3D" id="3.30.70.270">
    <property type="match status" value="1"/>
</dbReference>
<sequence length="917" mass="102715">MSDDSDFTLLTTPPNPYKKLWLGFSAILVVLLAGFLVASYLQTKRHTEAELQNLSLALESQLDQGLIEPVRVDLDRIANLLPPSFFAQGHQLAADKKHLIQLAEQMSFSRYFDVLNDQGQVIFRSQPANDIPSIDKLYSPALFFRKLLSSTSTAQAIVIEPDRVNQVLHLAVPVYGKDKTFPEGWVATSLSLKAITALFAQLDIGKDGEILLRQQNSGDILLRRPALPDIYRQYPTVQADQKLIHDGSDGLTTMPSVVDDQSRLYSYRTLPNLPLVLEVGLSSRDYLAQWQAYALLACALCAILFLVQHWLSRKLLITKQREWQAVERFQSSEARVNYLLNAVGHPIFVIDDQGHCTYCNLAGAALFGFENPEALLDSRIDSHFIDQRGFPDQLSEQVLAAVGKGEYFHCEDCAFINVDGKVVPVEVRAYPNTQQADGAILTLQDISERRQSEERIAFMAYHDPLTGLPNRWQLGEQFDKVVNDANQRGEMAVLLYFDLDGFKTINDTLGHEVGDRVLQEVASRLSSMRPRLSVVARLGGDEYLALARVPDIFMLRDLLDAILEHFVSPVMDGDVRLGVTPSIGVAMYPEHGKDYDTLLKAADMALYAAKAAGRNTYAYYSAEMGEDGLRRLQIQTELRQAFENNELTLYYQPQFDVQSGHIVSAEALLRWEHPVAGAISPTEFIPAAEECGMIIPISRWVFSEACKQAVIWQRQGLGRIVIGVNCSGVHFKQGDLVADVKAALDQSGLDPALLELELTESMLIESSQRVTQIIDQLKALGVQLSIDDFGTGYSNLAYLKRFAVSKLKIDRSFVQGLHVTKDNDAIVRAIINLAHSFNLKVIAEGVESVEELRLLQQYQCDILQGFHFSRPLKPQQFIEFVEKHLNVRPEPQATPARPRNLYTLHRPRRVQPLPASS</sequence>
<dbReference type="Pfam" id="PF00990">
    <property type="entry name" value="GGDEF"/>
    <property type="match status" value="1"/>
</dbReference>
<dbReference type="EC" id="3.1.4.52" evidence="1"/>
<dbReference type="RefSeq" id="WP_123421584.1">
    <property type="nucleotide sequence ID" value="NZ_RJUL01000005.1"/>
</dbReference>
<dbReference type="PROSITE" id="PS50883">
    <property type="entry name" value="EAL"/>
    <property type="match status" value="1"/>
</dbReference>
<feature type="domain" description="GGDEF" evidence="8">
    <location>
        <begin position="490"/>
        <end position="622"/>
    </location>
</feature>
<dbReference type="FunFam" id="3.20.20.450:FF:000001">
    <property type="entry name" value="Cyclic di-GMP phosphodiesterase yahA"/>
    <property type="match status" value="1"/>
</dbReference>
<keyword evidence="5" id="KW-0812">Transmembrane</keyword>
<evidence type="ECO:0000256" key="2">
    <source>
        <dbReference type="ARBA" id="ARBA00022636"/>
    </source>
</evidence>
<dbReference type="SUPFAM" id="SSF55785">
    <property type="entry name" value="PYP-like sensor domain (PAS domain)"/>
    <property type="match status" value="1"/>
</dbReference>
<dbReference type="GO" id="GO:0006355">
    <property type="term" value="P:regulation of DNA-templated transcription"/>
    <property type="evidence" value="ECO:0007669"/>
    <property type="project" value="InterPro"/>
</dbReference>
<organism evidence="9 10">
    <name type="scientific">Gallaecimonas pentaromativorans</name>
    <dbReference type="NCBI Taxonomy" id="584787"/>
    <lineage>
        <taxon>Bacteria</taxon>
        <taxon>Pseudomonadati</taxon>
        <taxon>Pseudomonadota</taxon>
        <taxon>Gammaproteobacteria</taxon>
        <taxon>Enterobacterales</taxon>
        <taxon>Gallaecimonadaceae</taxon>
        <taxon>Gallaecimonas</taxon>
    </lineage>
</organism>
<evidence type="ECO:0000313" key="9">
    <source>
        <dbReference type="EMBL" id="ROQ25837.1"/>
    </source>
</evidence>
<dbReference type="InterPro" id="IPR000160">
    <property type="entry name" value="GGDEF_dom"/>
</dbReference>
<comment type="catalytic activity">
    <reaction evidence="3">
        <text>3',3'-c-di-GMP + H2O = 5'-phosphoguanylyl(3'-&gt;5')guanosine + H(+)</text>
        <dbReference type="Rhea" id="RHEA:24902"/>
        <dbReference type="ChEBI" id="CHEBI:15377"/>
        <dbReference type="ChEBI" id="CHEBI:15378"/>
        <dbReference type="ChEBI" id="CHEBI:58754"/>
        <dbReference type="ChEBI" id="CHEBI:58805"/>
        <dbReference type="EC" id="3.1.4.52"/>
    </reaction>
</comment>